<dbReference type="VEuPathDB" id="FungiDB:ASPSYDRAFT_210379"/>
<dbReference type="InterPro" id="IPR023631">
    <property type="entry name" value="Amidase_dom"/>
</dbReference>
<dbReference type="InterPro" id="IPR036928">
    <property type="entry name" value="AS_sf"/>
</dbReference>
<evidence type="ECO:0000313" key="7">
    <source>
        <dbReference type="EMBL" id="OJJ54730.1"/>
    </source>
</evidence>
<comment type="similarity">
    <text evidence="2">Belongs to the amidase family.</text>
</comment>
<dbReference type="InterPro" id="IPR020556">
    <property type="entry name" value="Amidase_CS"/>
</dbReference>
<dbReference type="Proteomes" id="UP000184356">
    <property type="component" value="Unassembled WGS sequence"/>
</dbReference>
<feature type="active site" description="Acyl-ester intermediate" evidence="5">
    <location>
        <position position="231"/>
    </location>
</feature>
<dbReference type="PIRSF" id="PIRSF001221">
    <property type="entry name" value="Amidase_fungi"/>
    <property type="match status" value="1"/>
</dbReference>
<dbReference type="RefSeq" id="XP_040698536.1">
    <property type="nucleotide sequence ID" value="XM_040843991.1"/>
</dbReference>
<dbReference type="STRING" id="1036612.A0A1L9T5K1"/>
<dbReference type="Pfam" id="PF01425">
    <property type="entry name" value="Amidase"/>
    <property type="match status" value="1"/>
</dbReference>
<evidence type="ECO:0000256" key="4">
    <source>
        <dbReference type="ARBA" id="ARBA00022801"/>
    </source>
</evidence>
<evidence type="ECO:0000256" key="5">
    <source>
        <dbReference type="PIRSR" id="PIRSR001221-1"/>
    </source>
</evidence>
<feature type="active site" description="Charge relay system" evidence="5">
    <location>
        <position position="132"/>
    </location>
</feature>
<proteinExistence type="inferred from homology"/>
<keyword evidence="8" id="KW-1185">Reference proteome</keyword>
<dbReference type="EC" id="3.5.1.4" evidence="3"/>
<comment type="catalytic activity">
    <reaction evidence="1">
        <text>a monocarboxylic acid amide + H2O = a monocarboxylate + NH4(+)</text>
        <dbReference type="Rhea" id="RHEA:12020"/>
        <dbReference type="ChEBI" id="CHEBI:15377"/>
        <dbReference type="ChEBI" id="CHEBI:28938"/>
        <dbReference type="ChEBI" id="CHEBI:35757"/>
        <dbReference type="ChEBI" id="CHEBI:83628"/>
        <dbReference type="EC" id="3.5.1.4"/>
    </reaction>
</comment>
<accession>A0A1L9T5K1</accession>
<evidence type="ECO:0000256" key="1">
    <source>
        <dbReference type="ARBA" id="ARBA00001311"/>
    </source>
</evidence>
<name>A0A1L9T5K1_9EURO</name>
<feature type="domain" description="Amidase" evidence="6">
    <location>
        <begin position="77"/>
        <end position="539"/>
    </location>
</feature>
<dbReference type="PROSITE" id="PS00571">
    <property type="entry name" value="AMIDASES"/>
    <property type="match status" value="1"/>
</dbReference>
<reference evidence="8" key="1">
    <citation type="journal article" date="2017" name="Genome Biol.">
        <title>Comparative genomics reveals high biological diversity and specific adaptations in the industrially and medically important fungal genus Aspergillus.</title>
        <authorList>
            <person name="de Vries R.P."/>
            <person name="Riley R."/>
            <person name="Wiebenga A."/>
            <person name="Aguilar-Osorio G."/>
            <person name="Amillis S."/>
            <person name="Uchima C.A."/>
            <person name="Anderluh G."/>
            <person name="Asadollahi M."/>
            <person name="Askin M."/>
            <person name="Barry K."/>
            <person name="Battaglia E."/>
            <person name="Bayram O."/>
            <person name="Benocci T."/>
            <person name="Braus-Stromeyer S.A."/>
            <person name="Caldana C."/>
            <person name="Canovas D."/>
            <person name="Cerqueira G.C."/>
            <person name="Chen F."/>
            <person name="Chen W."/>
            <person name="Choi C."/>
            <person name="Clum A."/>
            <person name="Dos Santos R.A."/>
            <person name="Damasio A.R."/>
            <person name="Diallinas G."/>
            <person name="Emri T."/>
            <person name="Fekete E."/>
            <person name="Flipphi M."/>
            <person name="Freyberg S."/>
            <person name="Gallo A."/>
            <person name="Gournas C."/>
            <person name="Habgood R."/>
            <person name="Hainaut M."/>
            <person name="Harispe M.L."/>
            <person name="Henrissat B."/>
            <person name="Hilden K.S."/>
            <person name="Hope R."/>
            <person name="Hossain A."/>
            <person name="Karabika E."/>
            <person name="Karaffa L."/>
            <person name="Karanyi Z."/>
            <person name="Krasevec N."/>
            <person name="Kuo A."/>
            <person name="Kusch H."/>
            <person name="LaButti K."/>
            <person name="Lagendijk E.L."/>
            <person name="Lapidus A."/>
            <person name="Levasseur A."/>
            <person name="Lindquist E."/>
            <person name="Lipzen A."/>
            <person name="Logrieco A.F."/>
            <person name="MacCabe A."/>
            <person name="Maekelae M.R."/>
            <person name="Malavazi I."/>
            <person name="Melin P."/>
            <person name="Meyer V."/>
            <person name="Mielnichuk N."/>
            <person name="Miskei M."/>
            <person name="Molnar A.P."/>
            <person name="Mule G."/>
            <person name="Ngan C.Y."/>
            <person name="Orejas M."/>
            <person name="Orosz E."/>
            <person name="Ouedraogo J.P."/>
            <person name="Overkamp K.M."/>
            <person name="Park H.-S."/>
            <person name="Perrone G."/>
            <person name="Piumi F."/>
            <person name="Punt P.J."/>
            <person name="Ram A.F."/>
            <person name="Ramon A."/>
            <person name="Rauscher S."/>
            <person name="Record E."/>
            <person name="Riano-Pachon D.M."/>
            <person name="Robert V."/>
            <person name="Roehrig J."/>
            <person name="Ruller R."/>
            <person name="Salamov A."/>
            <person name="Salih N.S."/>
            <person name="Samson R.A."/>
            <person name="Sandor E."/>
            <person name="Sanguinetti M."/>
            <person name="Schuetze T."/>
            <person name="Sepcic K."/>
            <person name="Shelest E."/>
            <person name="Sherlock G."/>
            <person name="Sophianopoulou V."/>
            <person name="Squina F.M."/>
            <person name="Sun H."/>
            <person name="Susca A."/>
            <person name="Todd R.B."/>
            <person name="Tsang A."/>
            <person name="Unkles S.E."/>
            <person name="van de Wiele N."/>
            <person name="van Rossen-Uffink D."/>
            <person name="Oliveira J.V."/>
            <person name="Vesth T.C."/>
            <person name="Visser J."/>
            <person name="Yu J.-H."/>
            <person name="Zhou M."/>
            <person name="Andersen M.R."/>
            <person name="Archer D.B."/>
            <person name="Baker S.E."/>
            <person name="Benoit I."/>
            <person name="Brakhage A.A."/>
            <person name="Braus G.H."/>
            <person name="Fischer R."/>
            <person name="Frisvad J.C."/>
            <person name="Goldman G.H."/>
            <person name="Houbraken J."/>
            <person name="Oakley B."/>
            <person name="Pocsi I."/>
            <person name="Scazzocchio C."/>
            <person name="Seiboth B."/>
            <person name="vanKuyk P.A."/>
            <person name="Wortman J."/>
            <person name="Dyer P.S."/>
            <person name="Grigoriev I.V."/>
        </authorList>
    </citation>
    <scope>NUCLEOTIDE SEQUENCE [LARGE SCALE GENOMIC DNA]</scope>
    <source>
        <strain evidence="8">CBS 593.65</strain>
    </source>
</reference>
<dbReference type="GeneID" id="63760064"/>
<keyword evidence="4" id="KW-0378">Hydrolase</keyword>
<protein>
    <recommendedName>
        <fullName evidence="3">amidase</fullName>
        <ecNumber evidence="3">3.5.1.4</ecNumber>
    </recommendedName>
</protein>
<dbReference type="PANTHER" id="PTHR46072">
    <property type="entry name" value="AMIDASE-RELATED-RELATED"/>
    <property type="match status" value="1"/>
</dbReference>
<feature type="active site" description="Charge relay system" evidence="5">
    <location>
        <position position="207"/>
    </location>
</feature>
<evidence type="ECO:0000259" key="6">
    <source>
        <dbReference type="Pfam" id="PF01425"/>
    </source>
</evidence>
<dbReference type="AlphaFoldDB" id="A0A1L9T5K1"/>
<evidence type="ECO:0000256" key="2">
    <source>
        <dbReference type="ARBA" id="ARBA00009199"/>
    </source>
</evidence>
<gene>
    <name evidence="7" type="ORF">ASPSYDRAFT_210379</name>
</gene>
<sequence>MNWQERCAARRRALAESIPAAWRLPPSPTSKSSETDSVMRHEAITQILSPTEVKISETATPLILDRLKTGQWTSEAVVTAFCKRAAIAHQLLNCAAEILFDEALADARRLDDHYKWTGKPIGPLHGLPISIKDMFDIAGHFNTAGIAARLDEVVSKDGLIVRLLREAGAIPFIITNVSQACLLVETTNNIYGTTLNPWNRALSPGGSSGGESALVAFRGSPLGMGTDGGGSLRLPAAWTGVYTLKPSSARMPGGHRGIGYSDSNQSCNGPFANDIPSLRLFCEAILGSDNNQTQPWLIDSNMVPIPWNPNIKPPTRLRLGMLYDDGIIHRTPPVQRCLVEAAGLLRNAGHEVVDLTSPEWAEMHRRGASIIFRIYTEEGGLHLREELERSGEPLVPRVCTGWSEAPSTPTEIWANHRERNKLRDEYRAAMREIGLDAVISAPLPHPAPPHGQYITSASVAIYNLLDYACCVVPFGRVDTEKDVAGPEWYAQEAYEPIPDFPYDRYDAEMKELYKGPYVFENAPLALQVATLPYQEEMCLGISEIIDNVLHAE</sequence>
<dbReference type="OrthoDB" id="6428749at2759"/>
<evidence type="ECO:0000256" key="3">
    <source>
        <dbReference type="ARBA" id="ARBA00012922"/>
    </source>
</evidence>
<dbReference type="GO" id="GO:0004040">
    <property type="term" value="F:amidase activity"/>
    <property type="evidence" value="ECO:0007669"/>
    <property type="project" value="UniProtKB-EC"/>
</dbReference>
<dbReference type="Gene3D" id="3.90.1300.10">
    <property type="entry name" value="Amidase signature (AS) domain"/>
    <property type="match status" value="1"/>
</dbReference>
<evidence type="ECO:0000313" key="8">
    <source>
        <dbReference type="Proteomes" id="UP000184356"/>
    </source>
</evidence>
<organism evidence="7 8">
    <name type="scientific">Aspergillus sydowii CBS 593.65</name>
    <dbReference type="NCBI Taxonomy" id="1036612"/>
    <lineage>
        <taxon>Eukaryota</taxon>
        <taxon>Fungi</taxon>
        <taxon>Dikarya</taxon>
        <taxon>Ascomycota</taxon>
        <taxon>Pezizomycotina</taxon>
        <taxon>Eurotiomycetes</taxon>
        <taxon>Eurotiomycetidae</taxon>
        <taxon>Eurotiales</taxon>
        <taxon>Aspergillaceae</taxon>
        <taxon>Aspergillus</taxon>
        <taxon>Aspergillus subgen. Nidulantes</taxon>
    </lineage>
</organism>
<dbReference type="EMBL" id="KV878594">
    <property type="protein sequence ID" value="OJJ54730.1"/>
    <property type="molecule type" value="Genomic_DNA"/>
</dbReference>
<dbReference type="SUPFAM" id="SSF75304">
    <property type="entry name" value="Amidase signature (AS) enzymes"/>
    <property type="match status" value="1"/>
</dbReference>